<dbReference type="EMBL" id="BAABKO010000001">
    <property type="protein sequence ID" value="GAA4764902.1"/>
    <property type="molecule type" value="Genomic_DNA"/>
</dbReference>
<comment type="subcellular location">
    <subcellularLocation>
        <location evidence="1 7">Cell membrane</location>
        <topology evidence="1 7">Multi-pass membrane protein</topology>
    </subcellularLocation>
</comment>
<keyword evidence="4 7" id="KW-0812">Transmembrane</keyword>
<sequence length="104" mass="11138">MAWIVLVLSGVLEAVWASALSASKGFRRWRPTLLFFAAMLVSLGGLAWAMTELPTGTAYAVWVGVGATLTVVWAIIRREERATLARVLLLLLLVASIAGLKAVS</sequence>
<evidence type="ECO:0000256" key="8">
    <source>
        <dbReference type="SAM" id="Phobius"/>
    </source>
</evidence>
<dbReference type="InterPro" id="IPR037185">
    <property type="entry name" value="EmrE-like"/>
</dbReference>
<keyword evidence="10" id="KW-1185">Reference proteome</keyword>
<evidence type="ECO:0000256" key="7">
    <source>
        <dbReference type="RuleBase" id="RU003942"/>
    </source>
</evidence>
<dbReference type="RefSeq" id="WP_345435540.1">
    <property type="nucleotide sequence ID" value="NZ_BAABKO010000001.1"/>
</dbReference>
<accession>A0ABP8ZT60</accession>
<reference evidence="10" key="1">
    <citation type="journal article" date="2019" name="Int. J. Syst. Evol. Microbiol.">
        <title>The Global Catalogue of Microorganisms (GCM) 10K type strain sequencing project: providing services to taxonomists for standard genome sequencing and annotation.</title>
        <authorList>
            <consortium name="The Broad Institute Genomics Platform"/>
            <consortium name="The Broad Institute Genome Sequencing Center for Infectious Disease"/>
            <person name="Wu L."/>
            <person name="Ma J."/>
        </authorList>
    </citation>
    <scope>NUCLEOTIDE SEQUENCE [LARGE SCALE GENOMIC DNA]</scope>
    <source>
        <strain evidence="10">JCM 18537</strain>
    </source>
</reference>
<name>A0ABP8ZT60_9MICO</name>
<dbReference type="InterPro" id="IPR045324">
    <property type="entry name" value="Small_multidrug_res"/>
</dbReference>
<comment type="caution">
    <text evidence="9">The sequence shown here is derived from an EMBL/GenBank/DDBJ whole genome shotgun (WGS) entry which is preliminary data.</text>
</comment>
<dbReference type="InterPro" id="IPR000390">
    <property type="entry name" value="Small_drug/metabolite_transptr"/>
</dbReference>
<keyword evidence="6 8" id="KW-0472">Membrane</keyword>
<keyword evidence="5 8" id="KW-1133">Transmembrane helix</keyword>
<feature type="transmembrane region" description="Helical" evidence="8">
    <location>
        <begin position="58"/>
        <end position="76"/>
    </location>
</feature>
<dbReference type="Gene3D" id="1.10.3730.20">
    <property type="match status" value="1"/>
</dbReference>
<feature type="transmembrane region" description="Helical" evidence="8">
    <location>
        <begin position="33"/>
        <end position="51"/>
    </location>
</feature>
<protein>
    <submittedName>
        <fullName evidence="9">Multidrug efflux SMR transporter</fullName>
    </submittedName>
</protein>
<evidence type="ECO:0000256" key="4">
    <source>
        <dbReference type="ARBA" id="ARBA00022692"/>
    </source>
</evidence>
<evidence type="ECO:0000256" key="1">
    <source>
        <dbReference type="ARBA" id="ARBA00004651"/>
    </source>
</evidence>
<dbReference type="Pfam" id="PF00893">
    <property type="entry name" value="Multi_Drug_Res"/>
    <property type="match status" value="1"/>
</dbReference>
<organism evidence="9 10">
    <name type="scientific">Microbacterium gilvum</name>
    <dbReference type="NCBI Taxonomy" id="1336204"/>
    <lineage>
        <taxon>Bacteria</taxon>
        <taxon>Bacillati</taxon>
        <taxon>Actinomycetota</taxon>
        <taxon>Actinomycetes</taxon>
        <taxon>Micrococcales</taxon>
        <taxon>Microbacteriaceae</taxon>
        <taxon>Microbacterium</taxon>
    </lineage>
</organism>
<evidence type="ECO:0000256" key="3">
    <source>
        <dbReference type="ARBA" id="ARBA00022475"/>
    </source>
</evidence>
<proteinExistence type="inferred from homology"/>
<evidence type="ECO:0000256" key="2">
    <source>
        <dbReference type="ARBA" id="ARBA00022448"/>
    </source>
</evidence>
<evidence type="ECO:0000256" key="6">
    <source>
        <dbReference type="ARBA" id="ARBA00023136"/>
    </source>
</evidence>
<evidence type="ECO:0000313" key="10">
    <source>
        <dbReference type="Proteomes" id="UP001501645"/>
    </source>
</evidence>
<dbReference type="Proteomes" id="UP001501645">
    <property type="component" value="Unassembled WGS sequence"/>
</dbReference>
<dbReference type="PANTHER" id="PTHR30561:SF0">
    <property type="entry name" value="GUANIDINIUM EXPORTER"/>
    <property type="match status" value="1"/>
</dbReference>
<keyword evidence="3" id="KW-1003">Cell membrane</keyword>
<evidence type="ECO:0000313" key="9">
    <source>
        <dbReference type="EMBL" id="GAA4764902.1"/>
    </source>
</evidence>
<keyword evidence="2" id="KW-0813">Transport</keyword>
<gene>
    <name evidence="9" type="ORF">GCM10023351_04670</name>
</gene>
<evidence type="ECO:0000256" key="5">
    <source>
        <dbReference type="ARBA" id="ARBA00022989"/>
    </source>
</evidence>
<feature type="transmembrane region" description="Helical" evidence="8">
    <location>
        <begin position="82"/>
        <end position="103"/>
    </location>
</feature>
<comment type="similarity">
    <text evidence="7">Belongs to the drug/metabolite transporter (DMT) superfamily. Small multidrug resistance (SMR) (TC 2.A.7.1) family.</text>
</comment>
<dbReference type="SUPFAM" id="SSF103481">
    <property type="entry name" value="Multidrug resistance efflux transporter EmrE"/>
    <property type="match status" value="1"/>
</dbReference>
<dbReference type="PANTHER" id="PTHR30561">
    <property type="entry name" value="SMR FAMILY PROTON-DEPENDENT DRUG EFFLUX TRANSPORTER SUGE"/>
    <property type="match status" value="1"/>
</dbReference>